<keyword evidence="8" id="KW-1185">Reference proteome</keyword>
<dbReference type="GO" id="GO:0005615">
    <property type="term" value="C:extracellular space"/>
    <property type="evidence" value="ECO:0007669"/>
    <property type="project" value="TreeGrafter"/>
</dbReference>
<dbReference type="SUPFAM" id="SSF55931">
    <property type="entry name" value="Glutamine synthetase/guanido kinase"/>
    <property type="match status" value="1"/>
</dbReference>
<evidence type="ECO:0000256" key="1">
    <source>
        <dbReference type="ARBA" id="ARBA00022679"/>
    </source>
</evidence>
<evidence type="ECO:0000256" key="4">
    <source>
        <dbReference type="ARBA" id="ARBA00022840"/>
    </source>
</evidence>
<evidence type="ECO:0000259" key="6">
    <source>
        <dbReference type="PROSITE" id="PS51510"/>
    </source>
</evidence>
<evidence type="ECO:0000256" key="5">
    <source>
        <dbReference type="PROSITE-ProRule" id="PRU00843"/>
    </source>
</evidence>
<dbReference type="Gene3D" id="3.30.590.10">
    <property type="entry name" value="Glutamine synthetase/guanido kinase, catalytic domain"/>
    <property type="match status" value="1"/>
</dbReference>
<evidence type="ECO:0000313" key="8">
    <source>
        <dbReference type="Proteomes" id="UP001359886"/>
    </source>
</evidence>
<evidence type="ECO:0000256" key="3">
    <source>
        <dbReference type="ARBA" id="ARBA00022777"/>
    </source>
</evidence>
<protein>
    <recommendedName>
        <fullName evidence="6">Phosphagen kinase C-terminal domain-containing protein</fullName>
    </recommendedName>
</protein>
<gene>
    <name evidence="7" type="ORF">V3330_05290</name>
</gene>
<organism evidence="7 8">
    <name type="scientific">Elongatibacter sediminis</name>
    <dbReference type="NCBI Taxonomy" id="3119006"/>
    <lineage>
        <taxon>Bacteria</taxon>
        <taxon>Pseudomonadati</taxon>
        <taxon>Pseudomonadota</taxon>
        <taxon>Gammaproteobacteria</taxon>
        <taxon>Chromatiales</taxon>
        <taxon>Wenzhouxiangellaceae</taxon>
        <taxon>Elongatibacter</taxon>
    </lineage>
</organism>
<dbReference type="PANTHER" id="PTHR11547:SF38">
    <property type="entry name" value="ARGININE KINASE 1-RELATED"/>
    <property type="match status" value="1"/>
</dbReference>
<feature type="binding site" evidence="5">
    <location>
        <position position="105"/>
    </location>
    <ligand>
        <name>ATP</name>
        <dbReference type="ChEBI" id="CHEBI:30616"/>
    </ligand>
</feature>
<dbReference type="InterPro" id="IPR000749">
    <property type="entry name" value="ATP-guanido_PTrfase"/>
</dbReference>
<evidence type="ECO:0000313" key="7">
    <source>
        <dbReference type="EMBL" id="MEJ8567031.1"/>
    </source>
</evidence>
<feature type="domain" description="Phosphagen kinase C-terminal" evidence="6">
    <location>
        <begin position="1"/>
        <end position="222"/>
    </location>
</feature>
<dbReference type="GO" id="GO:0016879">
    <property type="term" value="F:ligase activity, forming carbon-nitrogen bonds"/>
    <property type="evidence" value="ECO:0007669"/>
    <property type="project" value="UniProtKB-ARBA"/>
</dbReference>
<comment type="caution">
    <text evidence="5">Lacks conserved residue(s) required for the propagation of feature annotation.</text>
</comment>
<feature type="binding site" evidence="5">
    <location>
        <begin position="2"/>
        <end position="6"/>
    </location>
    <ligand>
        <name>ATP</name>
        <dbReference type="ChEBI" id="CHEBI:30616"/>
    </ligand>
</feature>
<dbReference type="PROSITE" id="PS51510">
    <property type="entry name" value="PHOSPHAGEN_KINASE_C"/>
    <property type="match status" value="1"/>
</dbReference>
<dbReference type="InterPro" id="IPR022414">
    <property type="entry name" value="ATP-guanido_PTrfase_cat"/>
</dbReference>
<name>A0AAW9RBR4_9GAMM</name>
<dbReference type="GO" id="GO:0005524">
    <property type="term" value="F:ATP binding"/>
    <property type="evidence" value="ECO:0007669"/>
    <property type="project" value="UniProtKB-UniRule"/>
</dbReference>
<feature type="binding site" evidence="5">
    <location>
        <begin position="179"/>
        <end position="184"/>
    </location>
    <ligand>
        <name>ATP</name>
        <dbReference type="ChEBI" id="CHEBI:30616"/>
    </ligand>
</feature>
<dbReference type="RefSeq" id="WP_354694627.1">
    <property type="nucleotide sequence ID" value="NZ_JAZHOG010000003.1"/>
</dbReference>
<proteinExistence type="inferred from homology"/>
<dbReference type="GO" id="GO:0004111">
    <property type="term" value="F:creatine kinase activity"/>
    <property type="evidence" value="ECO:0007669"/>
    <property type="project" value="InterPro"/>
</dbReference>
<feature type="binding site" evidence="5">
    <location>
        <begin position="156"/>
        <end position="160"/>
    </location>
    <ligand>
        <name>ATP</name>
        <dbReference type="ChEBI" id="CHEBI:30616"/>
    </ligand>
</feature>
<dbReference type="InterPro" id="IPR014746">
    <property type="entry name" value="Gln_synth/guanido_kin_cat_dom"/>
</dbReference>
<evidence type="ECO:0000256" key="2">
    <source>
        <dbReference type="ARBA" id="ARBA00022741"/>
    </source>
</evidence>
<dbReference type="PANTHER" id="PTHR11547">
    <property type="entry name" value="ARGININE OR CREATINE KINASE"/>
    <property type="match status" value="1"/>
</dbReference>
<dbReference type="AlphaFoldDB" id="A0AAW9RBR4"/>
<keyword evidence="1 5" id="KW-0808">Transferase</keyword>
<dbReference type="GO" id="GO:0046314">
    <property type="term" value="P:phosphocreatine biosynthetic process"/>
    <property type="evidence" value="ECO:0007669"/>
    <property type="project" value="InterPro"/>
</dbReference>
<comment type="caution">
    <text evidence="7">The sequence shown here is derived from an EMBL/GenBank/DDBJ whole genome shotgun (WGS) entry which is preliminary data.</text>
</comment>
<dbReference type="Proteomes" id="UP001359886">
    <property type="component" value="Unassembled WGS sequence"/>
</dbReference>
<dbReference type="EMBL" id="JAZHOG010000003">
    <property type="protein sequence ID" value="MEJ8567031.1"/>
    <property type="molecule type" value="Genomic_DNA"/>
</dbReference>
<comment type="similarity">
    <text evidence="5">Belongs to the ATP:guanido phosphotransferase family.</text>
</comment>
<keyword evidence="4 5" id="KW-0067">ATP-binding</keyword>
<sequence length="222" mass="24672">MSSRIRLARNIEGFHFPSAMERTERCEVLRVVADVLRDVPGRLYPLNRLAPEHERALRRTKMLFDNRDRFMASAGILDDWPEGRAVFVAADGRAGVWINEEDHLRVFAITCGYDMASAADAVSGLLEVIEQRLTFAFSRRLGFLTSCPGNLGTGMRASVLVPCSPVQVRRLRQWNLELRGARGEGSQVVDGIHAVANRRCLGLSEADILERLDAAIAHAFAA</sequence>
<accession>A0AAW9RBR4</accession>
<dbReference type="Pfam" id="PF00217">
    <property type="entry name" value="ATP-gua_Ptrans"/>
    <property type="match status" value="1"/>
</dbReference>
<keyword evidence="2 5" id="KW-0547">Nucleotide-binding</keyword>
<keyword evidence="3 5" id="KW-0418">Kinase</keyword>
<reference evidence="7 8" key="1">
    <citation type="submission" date="2024-02" db="EMBL/GenBank/DDBJ databases">
        <title>A novel Wenzhouxiangellaceae bacterium, isolated from coastal sediments.</title>
        <authorList>
            <person name="Du Z.-J."/>
            <person name="Ye Y.-Q."/>
            <person name="Zhang X.-Y."/>
        </authorList>
    </citation>
    <scope>NUCLEOTIDE SEQUENCE [LARGE SCALE GENOMIC DNA]</scope>
    <source>
        <strain evidence="7 8">CH-27</strain>
    </source>
</reference>